<dbReference type="Gene3D" id="1.10.12.10">
    <property type="entry name" value="Lyase 2-enoyl-coa Hydratase, Chain A, domain 2"/>
    <property type="match status" value="1"/>
</dbReference>
<proteinExistence type="inferred from homology"/>
<dbReference type="InterPro" id="IPR014748">
    <property type="entry name" value="Enoyl-CoA_hydra_C"/>
</dbReference>
<sequence length="258" mass="28582">MRAPYAIVDGVIGVITMNHGKVNALSKVLLDDIVSAFDSLESSLVRVIILRAEKGAKVYSAGHDVRELPTNGRDPLTYNDPLRQVMRKIDHYPQPVIAMVEGSVWGGACELVLGCDVIIAADDSTFAITPAKLGVPYDVHGTLNLIKVAGMHVLKELMFTAEPVPMKRLADLGVVNHVVPRDELEPFTMKMAHQIAQTSPHVLSVLKEEMRVLANAHPLNPETYERLQALRRDVYDSHDYQEGIRAFLEKRAPIFRGC</sequence>
<dbReference type="InterPro" id="IPR029045">
    <property type="entry name" value="ClpP/crotonase-like_dom_sf"/>
</dbReference>
<dbReference type="PANTHER" id="PTHR11941">
    <property type="entry name" value="ENOYL-COA HYDRATASE-RELATED"/>
    <property type="match status" value="1"/>
</dbReference>
<gene>
    <name evidence="4" type="primary">scpB</name>
    <name evidence="4" type="ORF">SBA5_110055</name>
</gene>
<evidence type="ECO:0000313" key="4">
    <source>
        <dbReference type="EMBL" id="SPE17695.1"/>
    </source>
</evidence>
<dbReference type="EMBL" id="OKRB01000013">
    <property type="protein sequence ID" value="SPE17695.1"/>
    <property type="molecule type" value="Genomic_DNA"/>
</dbReference>
<dbReference type="Pfam" id="PF00378">
    <property type="entry name" value="ECH_1"/>
    <property type="match status" value="1"/>
</dbReference>
<protein>
    <submittedName>
        <fullName evidence="4">Methylmalonyl-CoA decarboxylase, biotin-independent</fullName>
        <ecNumber evidence="4">4.1.1.41</ecNumber>
    </submittedName>
</protein>
<evidence type="ECO:0000313" key="5">
    <source>
        <dbReference type="Proteomes" id="UP000239735"/>
    </source>
</evidence>
<dbReference type="PANTHER" id="PTHR11941:SF54">
    <property type="entry name" value="ENOYL-COA HYDRATASE, MITOCHONDRIAL"/>
    <property type="match status" value="1"/>
</dbReference>
<accession>A0A2N9L3Z7</accession>
<dbReference type="CDD" id="cd06558">
    <property type="entry name" value="crotonase-like"/>
    <property type="match status" value="1"/>
</dbReference>
<dbReference type="InterPro" id="IPR018376">
    <property type="entry name" value="Enoyl-CoA_hyd/isom_CS"/>
</dbReference>
<dbReference type="AlphaFoldDB" id="A0A2N9L3Z7"/>
<keyword evidence="2 4" id="KW-0456">Lyase</keyword>
<dbReference type="Proteomes" id="UP000239735">
    <property type="component" value="Unassembled WGS sequence"/>
</dbReference>
<dbReference type="InterPro" id="IPR001753">
    <property type="entry name" value="Enoyl-CoA_hydra/iso"/>
</dbReference>
<organism evidence="4 5">
    <name type="scientific">Candidatus Sulfuritelmatomonas gaucii</name>
    <dbReference type="NCBI Taxonomy" id="2043161"/>
    <lineage>
        <taxon>Bacteria</taxon>
        <taxon>Pseudomonadati</taxon>
        <taxon>Acidobacteriota</taxon>
        <taxon>Terriglobia</taxon>
        <taxon>Terriglobales</taxon>
        <taxon>Acidobacteriaceae</taxon>
        <taxon>Candidatus Sulfuritelmatomonas</taxon>
    </lineage>
</organism>
<evidence type="ECO:0000256" key="3">
    <source>
        <dbReference type="RuleBase" id="RU003707"/>
    </source>
</evidence>
<comment type="similarity">
    <text evidence="1 3">Belongs to the enoyl-CoA hydratase/isomerase family.</text>
</comment>
<reference evidence="5" key="1">
    <citation type="submission" date="2018-02" db="EMBL/GenBank/DDBJ databases">
        <authorList>
            <person name="Hausmann B."/>
        </authorList>
    </citation>
    <scope>NUCLEOTIDE SEQUENCE [LARGE SCALE GENOMIC DNA]</scope>
    <source>
        <strain evidence="5">Peat soil MAG SbA5</strain>
    </source>
</reference>
<dbReference type="Gene3D" id="3.90.226.10">
    <property type="entry name" value="2-enoyl-CoA Hydratase, Chain A, domain 1"/>
    <property type="match status" value="1"/>
</dbReference>
<dbReference type="PROSITE" id="PS00166">
    <property type="entry name" value="ENOYL_COA_HYDRATASE"/>
    <property type="match status" value="1"/>
</dbReference>
<dbReference type="GO" id="GO:0016829">
    <property type="term" value="F:lyase activity"/>
    <property type="evidence" value="ECO:0007669"/>
    <property type="project" value="UniProtKB-KW"/>
</dbReference>
<evidence type="ECO:0000256" key="1">
    <source>
        <dbReference type="ARBA" id="ARBA00005254"/>
    </source>
</evidence>
<dbReference type="GO" id="GO:0006635">
    <property type="term" value="P:fatty acid beta-oxidation"/>
    <property type="evidence" value="ECO:0007669"/>
    <property type="project" value="TreeGrafter"/>
</dbReference>
<name>A0A2N9L3Z7_9BACT</name>
<dbReference type="NCBIfam" id="NF008506">
    <property type="entry name" value="PRK11423.1"/>
    <property type="match status" value="1"/>
</dbReference>
<dbReference type="SUPFAM" id="SSF52096">
    <property type="entry name" value="ClpP/crotonase"/>
    <property type="match status" value="1"/>
</dbReference>
<dbReference type="EC" id="4.1.1.41" evidence="4"/>
<evidence type="ECO:0000256" key="2">
    <source>
        <dbReference type="ARBA" id="ARBA00023239"/>
    </source>
</evidence>